<dbReference type="SUPFAM" id="SSF50465">
    <property type="entry name" value="EF-Tu/eEF-1alpha/eIF2-gamma C-terminal domain"/>
    <property type="match status" value="1"/>
</dbReference>
<evidence type="ECO:0008006" key="6">
    <source>
        <dbReference type="Google" id="ProtNLM"/>
    </source>
</evidence>
<evidence type="ECO:0000313" key="5">
    <source>
        <dbReference type="Proteomes" id="UP000314982"/>
    </source>
</evidence>
<dbReference type="Proteomes" id="UP000314982">
    <property type="component" value="Unassembled WGS sequence"/>
</dbReference>
<sequence>MKYCCTVYRNFGTFLILKHEKTFGEKAVVCFKFIKHPEYLKVGAKLLFREGATKGIGQVTKLQPVSQSQPSQSEEEDEA</sequence>
<reference evidence="5" key="1">
    <citation type="submission" date="2018-06" db="EMBL/GenBank/DDBJ databases">
        <title>Genome assembly of Danube salmon.</title>
        <authorList>
            <person name="Macqueen D.J."/>
            <person name="Gundappa M.K."/>
        </authorList>
    </citation>
    <scope>NUCLEOTIDE SEQUENCE [LARGE SCALE GENOMIC DNA]</scope>
</reference>
<evidence type="ECO:0000256" key="2">
    <source>
        <dbReference type="ARBA" id="ARBA00023134"/>
    </source>
</evidence>
<dbReference type="STRING" id="62062.ENSHHUP00000025726"/>
<dbReference type="GeneTree" id="ENSGT00940000175262"/>
<name>A0A4W5LIH4_9TELE</name>
<dbReference type="InterPro" id="IPR009001">
    <property type="entry name" value="Transl_elong_EF1A/Init_IF2_C"/>
</dbReference>
<dbReference type="Ensembl" id="ENSHHUT00000026741.1">
    <property type="protein sequence ID" value="ENSHHUP00000025726.1"/>
    <property type="gene ID" value="ENSHHUG00000016231.1"/>
</dbReference>
<evidence type="ECO:0000313" key="4">
    <source>
        <dbReference type="Ensembl" id="ENSHHUP00000025726.1"/>
    </source>
</evidence>
<dbReference type="GO" id="GO:0005525">
    <property type="term" value="F:GTP binding"/>
    <property type="evidence" value="ECO:0007669"/>
    <property type="project" value="UniProtKB-KW"/>
</dbReference>
<protein>
    <recommendedName>
        <fullName evidence="6">Translation elongation factor EFTu/EF1A C-terminal domain-containing protein</fullName>
    </recommendedName>
</protein>
<dbReference type="AlphaFoldDB" id="A0A4W5LIH4"/>
<feature type="region of interest" description="Disordered" evidence="3">
    <location>
        <begin position="59"/>
        <end position="79"/>
    </location>
</feature>
<proteinExistence type="predicted"/>
<evidence type="ECO:0000256" key="1">
    <source>
        <dbReference type="ARBA" id="ARBA00022741"/>
    </source>
</evidence>
<reference evidence="4" key="3">
    <citation type="submission" date="2025-09" db="UniProtKB">
        <authorList>
            <consortium name="Ensembl"/>
        </authorList>
    </citation>
    <scope>IDENTIFICATION</scope>
</reference>
<organism evidence="4 5">
    <name type="scientific">Hucho hucho</name>
    <name type="common">huchen</name>
    <dbReference type="NCBI Taxonomy" id="62062"/>
    <lineage>
        <taxon>Eukaryota</taxon>
        <taxon>Metazoa</taxon>
        <taxon>Chordata</taxon>
        <taxon>Craniata</taxon>
        <taxon>Vertebrata</taxon>
        <taxon>Euteleostomi</taxon>
        <taxon>Actinopterygii</taxon>
        <taxon>Neopterygii</taxon>
        <taxon>Teleostei</taxon>
        <taxon>Protacanthopterygii</taxon>
        <taxon>Salmoniformes</taxon>
        <taxon>Salmonidae</taxon>
        <taxon>Salmoninae</taxon>
        <taxon>Hucho</taxon>
    </lineage>
</organism>
<evidence type="ECO:0000256" key="3">
    <source>
        <dbReference type="SAM" id="MobiDB-lite"/>
    </source>
</evidence>
<reference evidence="4" key="2">
    <citation type="submission" date="2025-08" db="UniProtKB">
        <authorList>
            <consortium name="Ensembl"/>
        </authorList>
    </citation>
    <scope>IDENTIFICATION</scope>
</reference>
<keyword evidence="1" id="KW-0547">Nucleotide-binding</keyword>
<accession>A0A4W5LIH4</accession>
<keyword evidence="5" id="KW-1185">Reference proteome</keyword>
<keyword evidence="2" id="KW-0342">GTP-binding</keyword>
<feature type="compositionally biased region" description="Low complexity" evidence="3">
    <location>
        <begin position="63"/>
        <end position="72"/>
    </location>
</feature>